<dbReference type="Proteomes" id="UP000199691">
    <property type="component" value="Unassembled WGS sequence"/>
</dbReference>
<dbReference type="EMBL" id="FNIX01000001">
    <property type="protein sequence ID" value="SDN97620.1"/>
    <property type="molecule type" value="Genomic_DNA"/>
</dbReference>
<accession>A0A1H0FSK3</accession>
<gene>
    <name evidence="2" type="ORF">SAMN05421507_101901</name>
</gene>
<dbReference type="InterPro" id="IPR005471">
    <property type="entry name" value="Tscrpt_reg_IclR_N"/>
</dbReference>
<dbReference type="OrthoDB" id="3351920at2"/>
<dbReference type="Pfam" id="PF09339">
    <property type="entry name" value="HTH_IclR"/>
    <property type="match status" value="1"/>
</dbReference>
<dbReference type="RefSeq" id="WP_090095329.1">
    <property type="nucleotide sequence ID" value="NZ_FNIX01000001.1"/>
</dbReference>
<dbReference type="InterPro" id="IPR036388">
    <property type="entry name" value="WH-like_DNA-bd_sf"/>
</dbReference>
<reference evidence="3" key="1">
    <citation type="submission" date="2016-10" db="EMBL/GenBank/DDBJ databases">
        <authorList>
            <person name="Varghese N."/>
            <person name="Submissions S."/>
        </authorList>
    </citation>
    <scope>NUCLEOTIDE SEQUENCE [LARGE SCALE GENOMIC DNA]</scope>
    <source>
        <strain evidence="3">CGMCC 4.6609</strain>
    </source>
</reference>
<dbReference type="AlphaFoldDB" id="A0A1H0FSK3"/>
<dbReference type="STRING" id="641025.SAMN05421507_101901"/>
<evidence type="ECO:0000259" key="1">
    <source>
        <dbReference type="Pfam" id="PF09339"/>
    </source>
</evidence>
<dbReference type="GO" id="GO:0006355">
    <property type="term" value="P:regulation of DNA-templated transcription"/>
    <property type="evidence" value="ECO:0007669"/>
    <property type="project" value="InterPro"/>
</dbReference>
<dbReference type="SUPFAM" id="SSF46785">
    <property type="entry name" value="Winged helix' DNA-binding domain"/>
    <property type="match status" value="1"/>
</dbReference>
<sequence length="339" mass="37735">MIDSRVRLTPPDQQRFTELLVVARTTVTPRDAETQLRQISNVLRHVRGQQTLLVVSPWISARTQQVLREQEIAYLDLTGNTSISIDYPSIRIETHGARKAPRSSTVDESADTRTVTLGGVRAGRVVRFLVDHRPPYRATRIASATGVSLPWVSRLLGQLEDQLLIRRQGRTITDVKWPEVLRARAETYDLLRHNSHVSAIAMNGETALLADLARELRKDGASGSIAVTGHYAARCVAPYATDGQLMLYVEAGPHTPDAWASKLDLMRADRGNVLLLRAHDRAVFDGTRTVDGVQHVALSQLVLDSLTGPDRMPAEAEKVLDYMIGHEREWRLPAPLNDD</sequence>
<proteinExistence type="predicted"/>
<dbReference type="InterPro" id="IPR036390">
    <property type="entry name" value="WH_DNA-bd_sf"/>
</dbReference>
<keyword evidence="3" id="KW-1185">Reference proteome</keyword>
<name>A0A1H0FSK3_9PSEU</name>
<evidence type="ECO:0000313" key="2">
    <source>
        <dbReference type="EMBL" id="SDN97620.1"/>
    </source>
</evidence>
<evidence type="ECO:0000313" key="3">
    <source>
        <dbReference type="Proteomes" id="UP000199691"/>
    </source>
</evidence>
<feature type="domain" description="HTH iclR-type" evidence="1">
    <location>
        <begin position="121"/>
        <end position="168"/>
    </location>
</feature>
<dbReference type="GO" id="GO:0003677">
    <property type="term" value="F:DNA binding"/>
    <property type="evidence" value="ECO:0007669"/>
    <property type="project" value="InterPro"/>
</dbReference>
<dbReference type="Gene3D" id="1.10.10.10">
    <property type="entry name" value="Winged helix-like DNA-binding domain superfamily/Winged helix DNA-binding domain"/>
    <property type="match status" value="1"/>
</dbReference>
<organism evidence="2 3">
    <name type="scientific">Lentzea jiangxiensis</name>
    <dbReference type="NCBI Taxonomy" id="641025"/>
    <lineage>
        <taxon>Bacteria</taxon>
        <taxon>Bacillati</taxon>
        <taxon>Actinomycetota</taxon>
        <taxon>Actinomycetes</taxon>
        <taxon>Pseudonocardiales</taxon>
        <taxon>Pseudonocardiaceae</taxon>
        <taxon>Lentzea</taxon>
    </lineage>
</organism>
<protein>
    <recommendedName>
        <fullName evidence="1">HTH iclR-type domain-containing protein</fullName>
    </recommendedName>
</protein>